<dbReference type="Proteomes" id="UP000001593">
    <property type="component" value="Unassembled WGS sequence"/>
</dbReference>
<accession>A7SIL1</accession>
<evidence type="ECO:0000256" key="3">
    <source>
        <dbReference type="ARBA" id="ARBA00023155"/>
    </source>
</evidence>
<evidence type="ECO:0000256" key="5">
    <source>
        <dbReference type="PROSITE-ProRule" id="PRU00108"/>
    </source>
</evidence>
<dbReference type="GO" id="GO:0000981">
    <property type="term" value="F:DNA-binding transcription factor activity, RNA polymerase II-specific"/>
    <property type="evidence" value="ECO:0000318"/>
    <property type="project" value="GO_Central"/>
</dbReference>
<keyword evidence="4 5" id="KW-0539">Nucleus</keyword>
<dbReference type="PROSITE" id="PS50071">
    <property type="entry name" value="HOMEOBOX_2"/>
    <property type="match status" value="1"/>
</dbReference>
<feature type="region of interest" description="Disordered" evidence="7">
    <location>
        <begin position="208"/>
        <end position="237"/>
    </location>
</feature>
<feature type="compositionally biased region" description="Basic and acidic residues" evidence="7">
    <location>
        <begin position="111"/>
        <end position="124"/>
    </location>
</feature>
<dbReference type="InterPro" id="IPR017970">
    <property type="entry name" value="Homeobox_CS"/>
</dbReference>
<dbReference type="GO" id="GO:0006357">
    <property type="term" value="P:regulation of transcription by RNA polymerase II"/>
    <property type="evidence" value="ECO:0000318"/>
    <property type="project" value="GO_Central"/>
</dbReference>
<evidence type="ECO:0000313" key="9">
    <source>
        <dbReference type="EMBL" id="EDO36468.1"/>
    </source>
</evidence>
<dbReference type="Gene3D" id="1.10.10.60">
    <property type="entry name" value="Homeodomain-like"/>
    <property type="match status" value="1"/>
</dbReference>
<dbReference type="FunFam" id="1.10.10.60:FF:000931">
    <property type="match status" value="1"/>
</dbReference>
<dbReference type="SMART" id="SM00389">
    <property type="entry name" value="HOX"/>
    <property type="match status" value="1"/>
</dbReference>
<dbReference type="GO" id="GO:0005634">
    <property type="term" value="C:nucleus"/>
    <property type="evidence" value="ECO:0000318"/>
    <property type="project" value="GO_Central"/>
</dbReference>
<keyword evidence="10" id="KW-1185">Reference proteome</keyword>
<name>A7SIL1_NEMVE</name>
<feature type="DNA-binding region" description="Homeobox" evidence="5">
    <location>
        <begin position="153"/>
        <end position="212"/>
    </location>
</feature>
<dbReference type="InParanoid" id="A7SIL1"/>
<evidence type="ECO:0000313" key="10">
    <source>
        <dbReference type="Proteomes" id="UP000001593"/>
    </source>
</evidence>
<dbReference type="PROSITE" id="PS00027">
    <property type="entry name" value="HOMEOBOX_1"/>
    <property type="match status" value="1"/>
</dbReference>
<protein>
    <recommendedName>
        <fullName evidence="8">Homeobox domain-containing protein</fullName>
    </recommendedName>
</protein>
<gene>
    <name evidence="9" type="ORF">NEMVEDRAFT_v1g245502</name>
</gene>
<dbReference type="InterPro" id="IPR050394">
    <property type="entry name" value="Homeobox_NK-like"/>
</dbReference>
<evidence type="ECO:0000259" key="8">
    <source>
        <dbReference type="PROSITE" id="PS50071"/>
    </source>
</evidence>
<feature type="region of interest" description="Disordered" evidence="7">
    <location>
        <begin position="107"/>
        <end position="136"/>
    </location>
</feature>
<dbReference type="KEGG" id="nve:5507930"/>
<dbReference type="InterPro" id="IPR001356">
    <property type="entry name" value="HD"/>
</dbReference>
<dbReference type="PANTHER" id="PTHR24340">
    <property type="entry name" value="HOMEOBOX PROTEIN NKX"/>
    <property type="match status" value="1"/>
</dbReference>
<organism evidence="9 10">
    <name type="scientific">Nematostella vectensis</name>
    <name type="common">Starlet sea anemone</name>
    <dbReference type="NCBI Taxonomy" id="45351"/>
    <lineage>
        <taxon>Eukaryota</taxon>
        <taxon>Metazoa</taxon>
        <taxon>Cnidaria</taxon>
        <taxon>Anthozoa</taxon>
        <taxon>Hexacorallia</taxon>
        <taxon>Actiniaria</taxon>
        <taxon>Edwardsiidae</taxon>
        <taxon>Nematostella</taxon>
    </lineage>
</organism>
<dbReference type="CDD" id="cd00086">
    <property type="entry name" value="homeodomain"/>
    <property type="match status" value="1"/>
</dbReference>
<evidence type="ECO:0000256" key="1">
    <source>
        <dbReference type="ARBA" id="ARBA00004123"/>
    </source>
</evidence>
<dbReference type="AlphaFoldDB" id="A7SIL1"/>
<proteinExistence type="predicted"/>
<evidence type="ECO:0000256" key="4">
    <source>
        <dbReference type="ARBA" id="ARBA00023242"/>
    </source>
</evidence>
<dbReference type="eggNOG" id="KOG0485">
    <property type="taxonomic scope" value="Eukaryota"/>
</dbReference>
<dbReference type="EMBL" id="DS469669">
    <property type="protein sequence ID" value="EDO36468.1"/>
    <property type="molecule type" value="Genomic_DNA"/>
</dbReference>
<comment type="subcellular location">
    <subcellularLocation>
        <location evidence="1 5 6">Nucleus</location>
    </subcellularLocation>
</comment>
<keyword evidence="2 5" id="KW-0238">DNA-binding</keyword>
<reference evidence="9 10" key="1">
    <citation type="journal article" date="2007" name="Science">
        <title>Sea anemone genome reveals ancestral eumetazoan gene repertoire and genomic organization.</title>
        <authorList>
            <person name="Putnam N.H."/>
            <person name="Srivastava M."/>
            <person name="Hellsten U."/>
            <person name="Dirks B."/>
            <person name="Chapman J."/>
            <person name="Salamov A."/>
            <person name="Terry A."/>
            <person name="Shapiro H."/>
            <person name="Lindquist E."/>
            <person name="Kapitonov V.V."/>
            <person name="Jurka J."/>
            <person name="Genikhovich G."/>
            <person name="Grigoriev I.V."/>
            <person name="Lucas S.M."/>
            <person name="Steele R.E."/>
            <person name="Finnerty J.R."/>
            <person name="Technau U."/>
            <person name="Martindale M.Q."/>
            <person name="Rokhsar D.S."/>
        </authorList>
    </citation>
    <scope>NUCLEOTIDE SEQUENCE [LARGE SCALE GENOMIC DNA]</scope>
    <source>
        <strain evidence="10">CH2 X CH6</strain>
    </source>
</reference>
<evidence type="ECO:0000256" key="7">
    <source>
        <dbReference type="SAM" id="MobiDB-lite"/>
    </source>
</evidence>
<dbReference type="OrthoDB" id="5950925at2759"/>
<dbReference type="InterPro" id="IPR009057">
    <property type="entry name" value="Homeodomain-like_sf"/>
</dbReference>
<feature type="compositionally biased region" description="Basic and acidic residues" evidence="7">
    <location>
        <begin position="226"/>
        <end position="237"/>
    </location>
</feature>
<dbReference type="Pfam" id="PF00046">
    <property type="entry name" value="Homeodomain"/>
    <property type="match status" value="1"/>
</dbReference>
<dbReference type="SUPFAM" id="SSF46689">
    <property type="entry name" value="Homeodomain-like"/>
    <property type="match status" value="1"/>
</dbReference>
<evidence type="ECO:0000256" key="2">
    <source>
        <dbReference type="ARBA" id="ARBA00023125"/>
    </source>
</evidence>
<dbReference type="GO" id="GO:0000978">
    <property type="term" value="F:RNA polymerase II cis-regulatory region sequence-specific DNA binding"/>
    <property type="evidence" value="ECO:0000318"/>
    <property type="project" value="GO_Central"/>
</dbReference>
<feature type="domain" description="Homeobox" evidence="8">
    <location>
        <begin position="151"/>
        <end position="211"/>
    </location>
</feature>
<sequence length="237" mass="27380">MNEQTPASELPFSIRNILRDDFSSRRSSRYVQQITPLAAGGSSWFACRPYYYPSYRPYYVPVIVTASLNTSTGTEGNTTRKTGGTLQQEAVGCDDVSESESVCSEESVCSNDKKEKSNKEDFSRENTFQQRNNNKEDIVDKIGNRKKLKNRANPRTRTHFTERQLKYLETYYSNGRYLSRDERTVLAQALEMTELQVRNWFQNRRYQRKQKQEREKAADGVALENDSTKAAKKSETT</sequence>
<dbReference type="HOGENOM" id="CLU_1171851_0_0_1"/>
<dbReference type="OMA" id="NPRTRTH"/>
<keyword evidence="3 5" id="KW-0371">Homeobox</keyword>
<evidence type="ECO:0000256" key="6">
    <source>
        <dbReference type="RuleBase" id="RU000682"/>
    </source>
</evidence>